<evidence type="ECO:0000313" key="1">
    <source>
        <dbReference type="EMBL" id="MBM3276105.1"/>
    </source>
</evidence>
<dbReference type="AlphaFoldDB" id="A0A937X8K4"/>
<protein>
    <submittedName>
        <fullName evidence="1">Uncharacterized protein</fullName>
    </submittedName>
</protein>
<name>A0A937X8K4_9BACT</name>
<dbReference type="Proteomes" id="UP000703893">
    <property type="component" value="Unassembled WGS sequence"/>
</dbReference>
<gene>
    <name evidence="1" type="ORF">FJZ00_13210</name>
</gene>
<organism evidence="1 2">
    <name type="scientific">Candidatus Tanganyikabacteria bacterium</name>
    <dbReference type="NCBI Taxonomy" id="2961651"/>
    <lineage>
        <taxon>Bacteria</taxon>
        <taxon>Bacillati</taxon>
        <taxon>Candidatus Sericytochromatia</taxon>
        <taxon>Candidatus Tanganyikabacteria</taxon>
    </lineage>
</organism>
<reference evidence="1 2" key="1">
    <citation type="submission" date="2019-03" db="EMBL/GenBank/DDBJ databases">
        <title>Lake Tanganyika Metagenome-Assembled Genomes (MAGs).</title>
        <authorList>
            <person name="Tran P."/>
        </authorList>
    </citation>
    <scope>NUCLEOTIDE SEQUENCE [LARGE SCALE GENOMIC DNA]</scope>
    <source>
        <strain evidence="1">K_DeepCast_65m_m2_236</strain>
    </source>
</reference>
<evidence type="ECO:0000313" key="2">
    <source>
        <dbReference type="Proteomes" id="UP000703893"/>
    </source>
</evidence>
<dbReference type="EMBL" id="VGJX01000862">
    <property type="protein sequence ID" value="MBM3276105.1"/>
    <property type="molecule type" value="Genomic_DNA"/>
</dbReference>
<accession>A0A937X8K4</accession>
<sequence length="77" mass="9015">MEYWLTDPEGQRLARLIVGQESLQVMSDDDLLRKATAWLARRRQSEWWHGCDSMFAFLHEFSVSAENGALPVQVRFM</sequence>
<comment type="caution">
    <text evidence="1">The sequence shown here is derived from an EMBL/GenBank/DDBJ whole genome shotgun (WGS) entry which is preliminary data.</text>
</comment>
<proteinExistence type="predicted"/>